<gene>
    <name evidence="3" type="ORF">SAMN05443575_0235</name>
</gene>
<dbReference type="InterPro" id="IPR052339">
    <property type="entry name" value="Fe-S_Maturation_MIP18"/>
</dbReference>
<dbReference type="InterPro" id="IPR002744">
    <property type="entry name" value="MIP18-like"/>
</dbReference>
<dbReference type="NCBIfam" id="TIGR02159">
    <property type="entry name" value="PA_CoA_Oxy4"/>
    <property type="match status" value="1"/>
</dbReference>
<dbReference type="Gene3D" id="3.30.300.130">
    <property type="entry name" value="Fe-S cluster assembly (FSCA)"/>
    <property type="match status" value="1"/>
</dbReference>
<dbReference type="InterPro" id="IPR011883">
    <property type="entry name" value="PaaD-like"/>
</dbReference>
<proteinExistence type="predicted"/>
<dbReference type="PANTHER" id="PTHR42831:SF3">
    <property type="entry name" value="1,2-PHENYLACETYL-COA EPOXIDASE, SUBUNIT D-RELATED"/>
    <property type="match status" value="1"/>
</dbReference>
<dbReference type="OrthoDB" id="3684942at2"/>
<evidence type="ECO:0000313" key="4">
    <source>
        <dbReference type="Proteomes" id="UP000186132"/>
    </source>
</evidence>
<dbReference type="AlphaFoldDB" id="A0A1M5CGG2"/>
<feature type="domain" description="MIP18 family-like" evidence="1">
    <location>
        <begin position="14"/>
        <end position="74"/>
    </location>
</feature>
<evidence type="ECO:0000259" key="1">
    <source>
        <dbReference type="Pfam" id="PF01883"/>
    </source>
</evidence>
<organism evidence="3 4">
    <name type="scientific">Jatrophihabitans endophyticus</name>
    <dbReference type="NCBI Taxonomy" id="1206085"/>
    <lineage>
        <taxon>Bacteria</taxon>
        <taxon>Bacillati</taxon>
        <taxon>Actinomycetota</taxon>
        <taxon>Actinomycetes</taxon>
        <taxon>Jatrophihabitantales</taxon>
        <taxon>Jatrophihabitantaceae</taxon>
        <taxon>Jatrophihabitans</taxon>
    </lineage>
</organism>
<dbReference type="InterPro" id="IPR034904">
    <property type="entry name" value="FSCA_dom_sf"/>
</dbReference>
<sequence length="163" mass="16893">MVKATLWDVAAATPDPELPAVTIGDLGILRDIAQEDDGIVVTITPTYSGCPAMREISADVSARLRRAGASGVEVRAQLAPPWSSDWITADGRRKLAAAGIAPPAAAPTRQGPVPLTLAAPPAVPCPACGSLRTRRTADFGATACKSLHRCGDCDEPFEAVKPL</sequence>
<accession>A0A1M5CGG2</accession>
<reference evidence="3 4" key="1">
    <citation type="submission" date="2016-11" db="EMBL/GenBank/DDBJ databases">
        <authorList>
            <person name="Jaros S."/>
            <person name="Januszkiewicz K."/>
            <person name="Wedrychowicz H."/>
        </authorList>
    </citation>
    <scope>NUCLEOTIDE SEQUENCE [LARGE SCALE GENOMIC DNA]</scope>
    <source>
        <strain evidence="3 4">DSM 45627</strain>
    </source>
</reference>
<dbReference type="Proteomes" id="UP000186132">
    <property type="component" value="Unassembled WGS sequence"/>
</dbReference>
<evidence type="ECO:0000259" key="2">
    <source>
        <dbReference type="Pfam" id="PF23451"/>
    </source>
</evidence>
<feature type="domain" description="PaaD zinc beta ribbon" evidence="2">
    <location>
        <begin position="115"/>
        <end position="161"/>
    </location>
</feature>
<dbReference type="PANTHER" id="PTHR42831">
    <property type="entry name" value="FE-S PROTEIN MATURATION AUXILIARY FACTOR YITW"/>
    <property type="match status" value="1"/>
</dbReference>
<dbReference type="Pfam" id="PF01883">
    <property type="entry name" value="FeS_assembly_P"/>
    <property type="match status" value="1"/>
</dbReference>
<keyword evidence="4" id="KW-1185">Reference proteome</keyword>
<dbReference type="InterPro" id="IPR056572">
    <property type="entry name" value="Zn_ribbon_PaaD"/>
</dbReference>
<protein>
    <submittedName>
        <fullName evidence="3">Ring-1,2-phenylacetyl-CoA epoxidase subunit PaaD</fullName>
    </submittedName>
</protein>
<dbReference type="STRING" id="1206085.SAMN05443575_0235"/>
<dbReference type="EMBL" id="FQVU01000001">
    <property type="protein sequence ID" value="SHF53808.1"/>
    <property type="molecule type" value="Genomic_DNA"/>
</dbReference>
<name>A0A1M5CGG2_9ACTN</name>
<dbReference type="Pfam" id="PF23451">
    <property type="entry name" value="Zn_ribbon_PaaD"/>
    <property type="match status" value="1"/>
</dbReference>
<evidence type="ECO:0000313" key="3">
    <source>
        <dbReference type="EMBL" id="SHF53808.1"/>
    </source>
</evidence>
<dbReference type="RefSeq" id="WP_073384926.1">
    <property type="nucleotide sequence ID" value="NZ_FQVU01000001.1"/>
</dbReference>
<dbReference type="SUPFAM" id="SSF117916">
    <property type="entry name" value="Fe-S cluster assembly (FSCA) domain-like"/>
    <property type="match status" value="1"/>
</dbReference>